<dbReference type="GeneID" id="8235612"/>
<reference evidence="6" key="3">
    <citation type="submission" date="2021-02" db="UniProtKB">
        <authorList>
            <consortium name="EnsemblMetazoa"/>
        </authorList>
    </citation>
    <scope>IDENTIFICATION</scope>
    <source>
        <strain evidence="6">USDA</strain>
    </source>
</reference>
<dbReference type="AlphaFoldDB" id="E0VKT5"/>
<evidence type="ECO:0000313" key="5">
    <source>
        <dbReference type="EMBL" id="EEB13991.1"/>
    </source>
</evidence>
<evidence type="ECO:0000313" key="7">
    <source>
        <dbReference type="Proteomes" id="UP000009046"/>
    </source>
</evidence>
<dbReference type="Proteomes" id="UP000009046">
    <property type="component" value="Unassembled WGS sequence"/>
</dbReference>
<evidence type="ECO:0000256" key="2">
    <source>
        <dbReference type="ARBA" id="ARBA00022845"/>
    </source>
</evidence>
<reference evidence="5" key="2">
    <citation type="submission" date="2007-04" db="EMBL/GenBank/DDBJ databases">
        <title>The genome of the human body louse.</title>
        <authorList>
            <consortium name="The Human Body Louse Genome Consortium"/>
            <person name="Kirkness E."/>
            <person name="Walenz B."/>
            <person name="Hass B."/>
            <person name="Bruggner R."/>
            <person name="Strausberg R."/>
        </authorList>
    </citation>
    <scope>NUCLEOTIDE SEQUENCE</scope>
    <source>
        <strain evidence="5">USDA</strain>
    </source>
</reference>
<dbReference type="FunCoup" id="E0VKT5">
    <property type="interactions" value="68"/>
</dbReference>
<sequence length="106" mass="12198">MEKLLFLRTRIVYERNFILNLRNSPLSRTPPKNFDTFPDTMVNGVSNGKAIKPNNENCKKLNSSGDQKEKTDSSVDDTQEQFQMDIVHEMLKKSVCFSTDVDLQLI</sequence>
<dbReference type="PANTHER" id="PTHR12669">
    <property type="entry name" value="EUKARYOTIC TRANSLATION INITIATION FACTOR 4E-BINDING PROTEIN"/>
    <property type="match status" value="1"/>
</dbReference>
<dbReference type="VEuPathDB" id="VectorBase:PHUM269150"/>
<evidence type="ECO:0000256" key="4">
    <source>
        <dbReference type="SAM" id="MobiDB-lite"/>
    </source>
</evidence>
<dbReference type="HOGENOM" id="CLU_2226315_0_0_1"/>
<feature type="compositionally biased region" description="Polar residues" evidence="4">
    <location>
        <begin position="54"/>
        <end position="65"/>
    </location>
</feature>
<dbReference type="KEGG" id="phu:Phum_PHUM269150"/>
<dbReference type="EnsemblMetazoa" id="PHUM269150-RA">
    <property type="protein sequence ID" value="PHUM269150-PA"/>
    <property type="gene ID" value="PHUM269150"/>
</dbReference>
<dbReference type="EMBL" id="AAZO01003108">
    <property type="status" value="NOT_ANNOTATED_CDS"/>
    <property type="molecule type" value="Genomic_DNA"/>
</dbReference>
<comment type="similarity">
    <text evidence="1">Belongs to the eIF4E-binding protein family.</text>
</comment>
<feature type="region of interest" description="Disordered" evidence="4">
    <location>
        <begin position="45"/>
        <end position="77"/>
    </location>
</feature>
<evidence type="ECO:0000313" key="6">
    <source>
        <dbReference type="EnsemblMetazoa" id="PHUM269150-PA"/>
    </source>
</evidence>
<dbReference type="GO" id="GO:0008190">
    <property type="term" value="F:eukaryotic initiation factor 4E binding"/>
    <property type="evidence" value="ECO:0007669"/>
    <property type="project" value="InterPro"/>
</dbReference>
<dbReference type="GO" id="GO:0003743">
    <property type="term" value="F:translation initiation factor activity"/>
    <property type="evidence" value="ECO:0007669"/>
    <property type="project" value="UniProtKB-KW"/>
</dbReference>
<keyword evidence="7" id="KW-1185">Reference proteome</keyword>
<reference evidence="5" key="1">
    <citation type="submission" date="2007-04" db="EMBL/GenBank/DDBJ databases">
        <title>Annotation of Pediculus humanus corporis strain USDA.</title>
        <authorList>
            <person name="Kirkness E."/>
            <person name="Hannick L."/>
            <person name="Hass B."/>
            <person name="Bruggner R."/>
            <person name="Lawson D."/>
            <person name="Bidwell S."/>
            <person name="Joardar V."/>
            <person name="Caler E."/>
            <person name="Walenz B."/>
            <person name="Inman J."/>
            <person name="Schobel S."/>
            <person name="Galinsky K."/>
            <person name="Amedeo P."/>
            <person name="Strausberg R."/>
        </authorList>
    </citation>
    <scope>NUCLEOTIDE SEQUENCE</scope>
    <source>
        <strain evidence="5">USDA</strain>
    </source>
</reference>
<dbReference type="RefSeq" id="XP_002426729.1">
    <property type="nucleotide sequence ID" value="XM_002426684.1"/>
</dbReference>
<keyword evidence="2" id="KW-0810">Translation regulation</keyword>
<dbReference type="CTD" id="8235612"/>
<gene>
    <name evidence="6" type="primary">8235612</name>
    <name evidence="5" type="ORF">Phum_PHUM269150</name>
</gene>
<dbReference type="STRING" id="121224.E0VKT5"/>
<protein>
    <submittedName>
        <fullName evidence="5">Eukaryotic translation initiation factor 4E-binding protein, putative</fullName>
    </submittedName>
</protein>
<dbReference type="Pfam" id="PF05456">
    <property type="entry name" value="eIF_4EBP"/>
    <property type="match status" value="1"/>
</dbReference>
<dbReference type="GO" id="GO:0005737">
    <property type="term" value="C:cytoplasm"/>
    <property type="evidence" value="ECO:0007669"/>
    <property type="project" value="TreeGrafter"/>
</dbReference>
<proteinExistence type="inferred from homology"/>
<keyword evidence="5" id="KW-0396">Initiation factor</keyword>
<accession>E0VKT5</accession>
<evidence type="ECO:0000256" key="1">
    <source>
        <dbReference type="ARBA" id="ARBA00005480"/>
    </source>
</evidence>
<dbReference type="GO" id="GO:0045947">
    <property type="term" value="P:negative regulation of translational initiation"/>
    <property type="evidence" value="ECO:0007669"/>
    <property type="project" value="InterPro"/>
</dbReference>
<dbReference type="OrthoDB" id="19729at2759"/>
<evidence type="ECO:0000256" key="3">
    <source>
        <dbReference type="ARBA" id="ARBA00023193"/>
    </source>
</evidence>
<keyword evidence="5" id="KW-0648">Protein biosynthesis</keyword>
<dbReference type="InterPro" id="IPR008606">
    <property type="entry name" value="EIF4EBP"/>
</dbReference>
<dbReference type="PANTHER" id="PTHR12669:SF12">
    <property type="entry name" value="EUKARYOTIC TRANSLATION INITIATION FACTOR 4E-BINDING PROTEIN"/>
    <property type="match status" value="1"/>
</dbReference>
<dbReference type="InParanoid" id="E0VKT5"/>
<keyword evidence="3" id="KW-0652">Protein synthesis inhibitor</keyword>
<name>E0VKT5_PEDHC</name>
<organism>
    <name type="scientific">Pediculus humanus subsp. corporis</name>
    <name type="common">Body louse</name>
    <dbReference type="NCBI Taxonomy" id="121224"/>
    <lineage>
        <taxon>Eukaryota</taxon>
        <taxon>Metazoa</taxon>
        <taxon>Ecdysozoa</taxon>
        <taxon>Arthropoda</taxon>
        <taxon>Hexapoda</taxon>
        <taxon>Insecta</taxon>
        <taxon>Pterygota</taxon>
        <taxon>Neoptera</taxon>
        <taxon>Paraneoptera</taxon>
        <taxon>Psocodea</taxon>
        <taxon>Troctomorpha</taxon>
        <taxon>Phthiraptera</taxon>
        <taxon>Anoplura</taxon>
        <taxon>Pediculidae</taxon>
        <taxon>Pediculus</taxon>
    </lineage>
</organism>
<dbReference type="EMBL" id="DS235250">
    <property type="protein sequence ID" value="EEB13991.1"/>
    <property type="molecule type" value="Genomic_DNA"/>
</dbReference>